<accession>A0A949JWB3</accession>
<dbReference type="Proteomes" id="UP000712157">
    <property type="component" value="Unassembled WGS sequence"/>
</dbReference>
<keyword evidence="2" id="KW-1185">Reference proteome</keyword>
<sequence>MKPIVEENLVSYKTLEHKVFTFVCGLAQEITRTMPESYDASACRTLLAA</sequence>
<evidence type="ECO:0000313" key="1">
    <source>
        <dbReference type="EMBL" id="MBU9735824.1"/>
    </source>
</evidence>
<dbReference type="EMBL" id="JAHQCW010000005">
    <property type="protein sequence ID" value="MBU9735824.1"/>
    <property type="molecule type" value="Genomic_DNA"/>
</dbReference>
<comment type="caution">
    <text evidence="1">The sequence shown here is derived from an EMBL/GenBank/DDBJ whole genome shotgun (WGS) entry which is preliminary data.</text>
</comment>
<name>A0A949JWB3_9FIRM</name>
<dbReference type="AlphaFoldDB" id="A0A949JWB3"/>
<organism evidence="1 2">
    <name type="scientific">Diplocloster agilis</name>
    <dbReference type="NCBI Taxonomy" id="2850323"/>
    <lineage>
        <taxon>Bacteria</taxon>
        <taxon>Bacillati</taxon>
        <taxon>Bacillota</taxon>
        <taxon>Clostridia</taxon>
        <taxon>Lachnospirales</taxon>
        <taxon>Lachnospiraceae</taxon>
        <taxon>Diplocloster</taxon>
    </lineage>
</organism>
<reference evidence="1" key="1">
    <citation type="submission" date="2021-06" db="EMBL/GenBank/DDBJ databases">
        <title>Description of novel taxa of the family Lachnospiraceae.</title>
        <authorList>
            <person name="Chaplin A.V."/>
            <person name="Sokolova S.R."/>
            <person name="Pikina A.P."/>
            <person name="Korzhanova M."/>
            <person name="Belova V."/>
            <person name="Korostin D."/>
            <person name="Efimov B.A."/>
        </authorList>
    </citation>
    <scope>NUCLEOTIDE SEQUENCE</scope>
    <source>
        <strain evidence="1">ASD5720</strain>
    </source>
</reference>
<evidence type="ECO:0000313" key="2">
    <source>
        <dbReference type="Proteomes" id="UP000712157"/>
    </source>
</evidence>
<proteinExistence type="predicted"/>
<protein>
    <submittedName>
        <fullName evidence="1">Uncharacterized protein</fullName>
    </submittedName>
</protein>
<gene>
    <name evidence="1" type="ORF">KTH89_04695</name>
</gene>